<sequence>MDIFLDIADEYLFDNVYASILPLLPVLPTLKNDTTIGTSPISSSLLFSTASSTLPRDNIYRQLVSLFVITLVFAYFFYFFFATLSYLFVFDHDLMKHPKYLKNQISKELRLSVMGFPLTTLVTVPWFLGEVRGYSRLYENIEDYGWFYAVFSIGFFLFFTDGCIYWIHRWLHHPLIYKRLHKAHHRWISAFLASGTFINGAAHHALHHLYFNYNYGQYFTLWDKIGGSYRLPTEEQLDQKIRKDDRVWMKQAKEVDEFDDNGKMKMN</sequence>
<dbReference type="OrthoDB" id="6354873at2759"/>
<protein>
    <submittedName>
        <fullName evidence="2">7347_t:CDS:1</fullName>
    </submittedName>
</protein>
<accession>A0A9N9GEE7</accession>
<gene>
    <name evidence="2" type="ORF">ALEPTO_LOCUS8121</name>
</gene>
<name>A0A9N9GEE7_9GLOM</name>
<evidence type="ECO:0000313" key="2">
    <source>
        <dbReference type="EMBL" id="CAG8600483.1"/>
    </source>
</evidence>
<evidence type="ECO:0000256" key="1">
    <source>
        <dbReference type="SAM" id="Phobius"/>
    </source>
</evidence>
<evidence type="ECO:0000313" key="3">
    <source>
        <dbReference type="Proteomes" id="UP000789508"/>
    </source>
</evidence>
<reference evidence="2" key="1">
    <citation type="submission" date="2021-06" db="EMBL/GenBank/DDBJ databases">
        <authorList>
            <person name="Kallberg Y."/>
            <person name="Tangrot J."/>
            <person name="Rosling A."/>
        </authorList>
    </citation>
    <scope>NUCLEOTIDE SEQUENCE</scope>
    <source>
        <strain evidence="2">FL130A</strain>
    </source>
</reference>
<organism evidence="2 3">
    <name type="scientific">Ambispora leptoticha</name>
    <dbReference type="NCBI Taxonomy" id="144679"/>
    <lineage>
        <taxon>Eukaryota</taxon>
        <taxon>Fungi</taxon>
        <taxon>Fungi incertae sedis</taxon>
        <taxon>Mucoromycota</taxon>
        <taxon>Glomeromycotina</taxon>
        <taxon>Glomeromycetes</taxon>
        <taxon>Archaeosporales</taxon>
        <taxon>Ambisporaceae</taxon>
        <taxon>Ambispora</taxon>
    </lineage>
</organism>
<feature type="transmembrane region" description="Helical" evidence="1">
    <location>
        <begin position="187"/>
        <end position="206"/>
    </location>
</feature>
<dbReference type="AlphaFoldDB" id="A0A9N9GEE7"/>
<keyword evidence="1" id="KW-1133">Transmembrane helix</keyword>
<keyword evidence="1" id="KW-0472">Membrane</keyword>
<dbReference type="EMBL" id="CAJVPS010004178">
    <property type="protein sequence ID" value="CAG8600483.1"/>
    <property type="molecule type" value="Genomic_DNA"/>
</dbReference>
<feature type="transmembrane region" description="Helical" evidence="1">
    <location>
        <begin position="148"/>
        <end position="167"/>
    </location>
</feature>
<feature type="transmembrane region" description="Helical" evidence="1">
    <location>
        <begin position="109"/>
        <end position="128"/>
    </location>
</feature>
<keyword evidence="3" id="KW-1185">Reference proteome</keyword>
<dbReference type="PANTHER" id="PTHR11863">
    <property type="entry name" value="STEROL DESATURASE"/>
    <property type="match status" value="1"/>
</dbReference>
<keyword evidence="1" id="KW-0812">Transmembrane</keyword>
<feature type="transmembrane region" description="Helical" evidence="1">
    <location>
        <begin position="63"/>
        <end position="89"/>
    </location>
</feature>
<comment type="caution">
    <text evidence="2">The sequence shown here is derived from an EMBL/GenBank/DDBJ whole genome shotgun (WGS) entry which is preliminary data.</text>
</comment>
<dbReference type="InterPro" id="IPR050307">
    <property type="entry name" value="Sterol_Desaturase_Related"/>
</dbReference>
<proteinExistence type="predicted"/>
<dbReference type="Proteomes" id="UP000789508">
    <property type="component" value="Unassembled WGS sequence"/>
</dbReference>